<evidence type="ECO:0000256" key="23">
    <source>
        <dbReference type="ARBA" id="ARBA00063801"/>
    </source>
</evidence>
<organism evidence="29 30">
    <name type="scientific">Cercocebus atys</name>
    <name type="common">Sooty mangabey</name>
    <name type="synonym">Cercocebus torquatus atys</name>
    <dbReference type="NCBI Taxonomy" id="9531"/>
    <lineage>
        <taxon>Eukaryota</taxon>
        <taxon>Metazoa</taxon>
        <taxon>Chordata</taxon>
        <taxon>Craniata</taxon>
        <taxon>Vertebrata</taxon>
        <taxon>Euteleostomi</taxon>
        <taxon>Mammalia</taxon>
        <taxon>Eutheria</taxon>
        <taxon>Euarchontoglires</taxon>
        <taxon>Primates</taxon>
        <taxon>Haplorrhini</taxon>
        <taxon>Catarrhini</taxon>
        <taxon>Cercopithecidae</taxon>
        <taxon>Cercopithecinae</taxon>
        <taxon>Cercocebus</taxon>
    </lineage>
</organism>
<dbReference type="GO" id="GO:0005739">
    <property type="term" value="C:mitochondrion"/>
    <property type="evidence" value="ECO:0007669"/>
    <property type="project" value="UniProtKB-SubCell"/>
</dbReference>
<keyword evidence="7" id="KW-0343">GTPase activation</keyword>
<keyword evidence="12" id="KW-1278">Translocase</keyword>
<evidence type="ECO:0000256" key="21">
    <source>
        <dbReference type="ARBA" id="ARBA00053243"/>
    </source>
</evidence>
<evidence type="ECO:0000256" key="4">
    <source>
        <dbReference type="ARBA" id="ARBA00004514"/>
    </source>
</evidence>
<feature type="compositionally biased region" description="Basic and acidic residues" evidence="27">
    <location>
        <begin position="372"/>
        <end position="403"/>
    </location>
</feature>
<dbReference type="PROSITE" id="PS50238">
    <property type="entry name" value="RHOGAP"/>
    <property type="match status" value="1"/>
</dbReference>
<evidence type="ECO:0000256" key="25">
    <source>
        <dbReference type="ARBA" id="ARBA00079271"/>
    </source>
</evidence>
<dbReference type="FunFam" id="1.10.555.10:FF:000027">
    <property type="entry name" value="RalA-binding protein 1"/>
    <property type="match status" value="1"/>
</dbReference>
<dbReference type="Proteomes" id="UP000233060">
    <property type="component" value="Unassembled WGS sequence"/>
</dbReference>
<evidence type="ECO:0000256" key="9">
    <source>
        <dbReference type="ARBA" id="ARBA00022490"/>
    </source>
</evidence>
<gene>
    <name evidence="29" type="primary">RALBP1</name>
</gene>
<dbReference type="Bgee" id="ENSCATG00000039218">
    <property type="expression patterns" value="Expressed in skeletal muscle tissue and 12 other cell types or tissues"/>
</dbReference>
<dbReference type="InterPro" id="IPR049041">
    <property type="entry name" value="RalBP1-like_Ral-bd"/>
</dbReference>
<dbReference type="Gene3D" id="1.10.555.10">
    <property type="entry name" value="Rho GTPase activation protein"/>
    <property type="match status" value="1"/>
</dbReference>
<evidence type="ECO:0000256" key="20">
    <source>
        <dbReference type="ARBA" id="ARBA00048007"/>
    </source>
</evidence>
<keyword evidence="14" id="KW-0472">Membrane</keyword>
<evidence type="ECO:0000256" key="17">
    <source>
        <dbReference type="ARBA" id="ARBA00024220"/>
    </source>
</evidence>
<evidence type="ECO:0000256" key="12">
    <source>
        <dbReference type="ARBA" id="ARBA00022967"/>
    </source>
</evidence>
<dbReference type="FunFam" id="1.20.58.90:FF:000001">
    <property type="entry name" value="ralA-binding protein 1"/>
    <property type="match status" value="1"/>
</dbReference>
<evidence type="ECO:0000256" key="2">
    <source>
        <dbReference type="ARBA" id="ARBA00004173"/>
    </source>
</evidence>
<evidence type="ECO:0000256" key="22">
    <source>
        <dbReference type="ARBA" id="ARBA00055048"/>
    </source>
</evidence>
<evidence type="ECO:0000256" key="13">
    <source>
        <dbReference type="ARBA" id="ARBA00023128"/>
    </source>
</evidence>
<dbReference type="GO" id="GO:0007264">
    <property type="term" value="P:small GTPase-mediated signal transduction"/>
    <property type="evidence" value="ECO:0007669"/>
    <property type="project" value="InterPro"/>
</dbReference>
<dbReference type="GO" id="GO:0031267">
    <property type="term" value="F:small GTPase binding"/>
    <property type="evidence" value="ECO:0007669"/>
    <property type="project" value="InterPro"/>
</dbReference>
<dbReference type="EC" id="7.6.2.2" evidence="6"/>
<dbReference type="InterPro" id="IPR008936">
    <property type="entry name" value="Rho_GTPase_activation_prot"/>
</dbReference>
<dbReference type="Pfam" id="PF20924">
    <property type="entry name" value="RLIP76_Ral-bd"/>
    <property type="match status" value="1"/>
</dbReference>
<dbReference type="GO" id="GO:0005829">
    <property type="term" value="C:cytosol"/>
    <property type="evidence" value="ECO:0007669"/>
    <property type="project" value="UniProtKB-SubCell"/>
</dbReference>
<evidence type="ECO:0000313" key="30">
    <source>
        <dbReference type="Proteomes" id="UP000233060"/>
    </source>
</evidence>
<evidence type="ECO:0000256" key="18">
    <source>
        <dbReference type="ARBA" id="ARBA00034018"/>
    </source>
</evidence>
<sequence>MMYDGIRLPAVFRECIDYVEKYGMKCEGIYRVSGIKSKVDELKAAYDREESTNLEEYEPNTVASLLKQYLRDLPENLLTKELMPRFEEACGRTTETEKVQEFQRLLKELPEGNYLLISWLIVHKDHVIAKELETKMNIQNISIVLSPTVQISNRVLYVFFTHVQELFGNVVLKQVTKPLRWSNMATMPTLPETQAGIKEEIRRQEFLLNCLHRDLQGGIKDLSKEERLWEVQRILTALKRKLREAKRQECETKIAQEIASLSKEDVSKEEMNENEEVINILLAQENEILTEQEELLAMEQFLRRQIASEKEEIERLRNNHLNQAIHEEREAIIELRVQLRLLQMQRAKAEQQAQEDQEPEWRGGAVQPPRDGVLEPKAAKEQPKAGKEPAKPSPSRDRKETSI</sequence>
<evidence type="ECO:0000256" key="10">
    <source>
        <dbReference type="ARBA" id="ARBA00022741"/>
    </source>
</evidence>
<dbReference type="GO" id="GO:0000922">
    <property type="term" value="C:spindle pole"/>
    <property type="evidence" value="ECO:0007669"/>
    <property type="project" value="UniProtKB-SubCell"/>
</dbReference>
<evidence type="ECO:0000256" key="14">
    <source>
        <dbReference type="ARBA" id="ARBA00023136"/>
    </source>
</evidence>
<dbReference type="EC" id="7.6.2.3" evidence="17"/>
<dbReference type="GO" id="GO:0005096">
    <property type="term" value="F:GTPase activator activity"/>
    <property type="evidence" value="ECO:0007669"/>
    <property type="project" value="UniProtKB-KW"/>
</dbReference>
<dbReference type="PANTHER" id="PTHR12783">
    <property type="entry name" value="RALA BINDING PROTEIN 1 RALBP1"/>
    <property type="match status" value="1"/>
</dbReference>
<comment type="subunit">
    <text evidence="23">Interacts with the GTP-bound form of RALA (via effector domain); during mitosis, recruits RALBP1 to the mitochondrion where it promotes DNM1L phosphorylation and mitochondrial fission. Interacts with DNM1L; mediates its mitotic kinase cyclin B-CDK1-mediated phosphorylation during mitosis to promote mitochondrial fission. Interacts with the mitotic kinase cyclin B-CDK1 during mitosis. Interacts with the GTP-bound form of RALB (via effector domain). Interacts with REPS1; the interaction is direct and does not affect RALA-binding nor GTPase activator activity of RALBP1. Interacts with REPS2; the interaction is direct and does not affect RALA-binding nor GTPase activator activity of RALBP1. Interacts with EPN1, NUMB and TFAP2A during interphase and mitosis. Interacts with AP2M1; as part of the AP2 complex. Interacts with CDC42. Interacts with RAC1.</text>
</comment>
<evidence type="ECO:0000313" key="29">
    <source>
        <dbReference type="Ensembl" id="ENSCATP00000032294.1"/>
    </source>
</evidence>
<reference evidence="29" key="2">
    <citation type="submission" date="2025-09" db="UniProtKB">
        <authorList>
            <consortium name="Ensembl"/>
        </authorList>
    </citation>
    <scope>IDENTIFICATION</scope>
</reference>
<comment type="subcellular location">
    <subcellularLocation>
        <location evidence="3">Cell membrane</location>
        <topology evidence="3">Peripheral membrane protein</topology>
    </subcellularLocation>
    <subcellularLocation>
        <location evidence="5">Cytoplasm</location>
        <location evidence="5">Cytoskeleton</location>
        <location evidence="5">Spindle pole</location>
    </subcellularLocation>
    <subcellularLocation>
        <location evidence="4">Cytoplasm</location>
        <location evidence="4">Cytosol</location>
    </subcellularLocation>
    <subcellularLocation>
        <location evidence="2">Mitochondrion</location>
    </subcellularLocation>
    <subcellularLocation>
        <location evidence="1">Nucleus</location>
    </subcellularLocation>
</comment>
<keyword evidence="16" id="KW-0539">Nucleus</keyword>
<dbReference type="InterPro" id="IPR039767">
    <property type="entry name" value="RALBP1"/>
</dbReference>
<evidence type="ECO:0000259" key="28">
    <source>
        <dbReference type="PROSITE" id="PS50238"/>
    </source>
</evidence>
<dbReference type="GO" id="GO:0008559">
    <property type="term" value="F:ABC-type xenobiotic transporter activity"/>
    <property type="evidence" value="ECO:0007669"/>
    <property type="project" value="UniProtKB-EC"/>
</dbReference>
<evidence type="ECO:0000256" key="5">
    <source>
        <dbReference type="ARBA" id="ARBA00004647"/>
    </source>
</evidence>
<dbReference type="GO" id="GO:0005524">
    <property type="term" value="F:ATP binding"/>
    <property type="evidence" value="ECO:0007669"/>
    <property type="project" value="UniProtKB-KW"/>
</dbReference>
<dbReference type="GO" id="GO:0005634">
    <property type="term" value="C:nucleus"/>
    <property type="evidence" value="ECO:0007669"/>
    <property type="project" value="UniProtKB-SubCell"/>
</dbReference>
<keyword evidence="11" id="KW-0067">ATP-binding</keyword>
<dbReference type="GeneTree" id="ENSGT00940000154639"/>
<evidence type="ECO:0000256" key="7">
    <source>
        <dbReference type="ARBA" id="ARBA00022468"/>
    </source>
</evidence>
<evidence type="ECO:0000256" key="19">
    <source>
        <dbReference type="ARBA" id="ARBA00047523"/>
    </source>
</evidence>
<dbReference type="SMART" id="SM00324">
    <property type="entry name" value="RhoGAP"/>
    <property type="match status" value="1"/>
</dbReference>
<dbReference type="GO" id="GO:0015431">
    <property type="term" value="F:ABC-type glutathione S-conjugate transporter activity"/>
    <property type="evidence" value="ECO:0007669"/>
    <property type="project" value="UniProtKB-EC"/>
</dbReference>
<evidence type="ECO:0000256" key="6">
    <source>
        <dbReference type="ARBA" id="ARBA00012191"/>
    </source>
</evidence>
<comment type="catalytic activity">
    <reaction evidence="19">
        <text>leukotriene C4(in) + ATP + H2O = leukotriene C4(out) + ADP + phosphate + H(+)</text>
        <dbReference type="Rhea" id="RHEA:38963"/>
        <dbReference type="ChEBI" id="CHEBI:15377"/>
        <dbReference type="ChEBI" id="CHEBI:15378"/>
        <dbReference type="ChEBI" id="CHEBI:30616"/>
        <dbReference type="ChEBI" id="CHEBI:43474"/>
        <dbReference type="ChEBI" id="CHEBI:57973"/>
        <dbReference type="ChEBI" id="CHEBI:456216"/>
    </reaction>
    <physiologicalReaction direction="left-to-right" evidence="19">
        <dbReference type="Rhea" id="RHEA:38964"/>
    </physiologicalReaction>
</comment>
<proteinExistence type="predicted"/>
<feature type="domain" description="Rho-GAP" evidence="28">
    <location>
        <begin position="1"/>
        <end position="179"/>
    </location>
</feature>
<evidence type="ECO:0000256" key="24">
    <source>
        <dbReference type="ARBA" id="ARBA00074196"/>
    </source>
</evidence>
<protein>
    <recommendedName>
        <fullName evidence="24">RalA-binding protein 1</fullName>
        <ecNumber evidence="6">7.6.2.2</ecNumber>
        <ecNumber evidence="17">7.6.2.3</ecNumber>
    </recommendedName>
    <alternativeName>
        <fullName evidence="25">Dinitrophenyl S-glutathione ATPase</fullName>
    </alternativeName>
    <alternativeName>
        <fullName evidence="26">Ral-interacting protein 1</fullName>
    </alternativeName>
</protein>
<dbReference type="CDD" id="cd04381">
    <property type="entry name" value="RhoGap_RalBP1"/>
    <property type="match status" value="1"/>
</dbReference>
<dbReference type="Gene3D" id="1.20.58.90">
    <property type="match status" value="1"/>
</dbReference>
<evidence type="ECO:0000256" key="1">
    <source>
        <dbReference type="ARBA" id="ARBA00004123"/>
    </source>
</evidence>
<dbReference type="GO" id="GO:0006897">
    <property type="term" value="P:endocytosis"/>
    <property type="evidence" value="ECO:0007669"/>
    <property type="project" value="TreeGrafter"/>
</dbReference>
<keyword evidence="9" id="KW-0963">Cytoplasm</keyword>
<dbReference type="Ensembl" id="ENSCATT00000056561.1">
    <property type="protein sequence ID" value="ENSCATP00000032294.1"/>
    <property type="gene ID" value="ENSCATG00000039218.1"/>
</dbReference>
<evidence type="ECO:0000256" key="16">
    <source>
        <dbReference type="ARBA" id="ARBA00023242"/>
    </source>
</evidence>
<dbReference type="GO" id="GO:0005886">
    <property type="term" value="C:plasma membrane"/>
    <property type="evidence" value="ECO:0007669"/>
    <property type="project" value="UniProtKB-SubCell"/>
</dbReference>
<evidence type="ECO:0000256" key="26">
    <source>
        <dbReference type="ARBA" id="ARBA00079683"/>
    </source>
</evidence>
<reference evidence="29" key="1">
    <citation type="submission" date="2025-08" db="UniProtKB">
        <authorList>
            <consortium name="Ensembl"/>
        </authorList>
    </citation>
    <scope>IDENTIFICATION</scope>
</reference>
<name>A0A2K5N4A3_CERAT</name>
<dbReference type="SUPFAM" id="SSF48350">
    <property type="entry name" value="GTPase activation domain, GAP"/>
    <property type="match status" value="1"/>
</dbReference>
<comment type="catalytic activity">
    <reaction evidence="20">
        <text>an S-substituted glutathione(in) + ATP + H2O = an S-substituted glutathione(out) + ADP + phosphate + H(+)</text>
        <dbReference type="Rhea" id="RHEA:19121"/>
        <dbReference type="ChEBI" id="CHEBI:15377"/>
        <dbReference type="ChEBI" id="CHEBI:15378"/>
        <dbReference type="ChEBI" id="CHEBI:30616"/>
        <dbReference type="ChEBI" id="CHEBI:43474"/>
        <dbReference type="ChEBI" id="CHEBI:90779"/>
        <dbReference type="ChEBI" id="CHEBI:456216"/>
        <dbReference type="EC" id="7.6.2.3"/>
    </reaction>
    <physiologicalReaction direction="left-to-right" evidence="20">
        <dbReference type="Rhea" id="RHEA:19122"/>
    </physiologicalReaction>
</comment>
<comment type="function">
    <text evidence="21">Could also function as a primary ATP-dependent active transporter for glutathione conjugates of electrophiles. May also actively catalyze the efflux of a wide range of substrates including xenobiotics like doxorubicin (DOX) contributing to cell multidrug resistance.</text>
</comment>
<evidence type="ECO:0000256" key="11">
    <source>
        <dbReference type="ARBA" id="ARBA00022840"/>
    </source>
</evidence>
<evidence type="ECO:0000256" key="15">
    <source>
        <dbReference type="ARBA" id="ARBA00023212"/>
    </source>
</evidence>
<dbReference type="Pfam" id="PF00620">
    <property type="entry name" value="RhoGAP"/>
    <property type="match status" value="1"/>
</dbReference>
<evidence type="ECO:0000256" key="3">
    <source>
        <dbReference type="ARBA" id="ARBA00004202"/>
    </source>
</evidence>
<dbReference type="InterPro" id="IPR000198">
    <property type="entry name" value="RhoGAP_dom"/>
</dbReference>
<dbReference type="AlphaFoldDB" id="A0A2K5N4A3"/>
<evidence type="ECO:0000256" key="8">
    <source>
        <dbReference type="ARBA" id="ARBA00022475"/>
    </source>
</evidence>
<comment type="catalytic activity">
    <reaction evidence="18">
        <text>ATP + H2O + xenobioticSide 1 = ADP + phosphate + xenobioticSide 2.</text>
        <dbReference type="EC" id="7.6.2.2"/>
    </reaction>
</comment>
<dbReference type="PANTHER" id="PTHR12783:SF5">
    <property type="entry name" value="RALA-BINDING PROTEIN 1"/>
    <property type="match status" value="1"/>
</dbReference>
<keyword evidence="13" id="KW-0496">Mitochondrion</keyword>
<accession>A0A2K5N4A3</accession>
<evidence type="ECO:0000256" key="27">
    <source>
        <dbReference type="SAM" id="MobiDB-lite"/>
    </source>
</evidence>
<feature type="region of interest" description="Disordered" evidence="27">
    <location>
        <begin position="348"/>
        <end position="403"/>
    </location>
</feature>
<keyword evidence="15" id="KW-0206">Cytoskeleton</keyword>
<keyword evidence="10" id="KW-0547">Nucleotide-binding</keyword>
<keyword evidence="8" id="KW-1003">Cell membrane</keyword>
<comment type="function">
    <text evidence="22">Multifunctional protein that functions as a downstream effector of RALA and RALB. As a GTPase-activating protein/GAP can inactivate CDC42 and RAC1 by stimulating their GTPase activity. As part of the Ral signaling pathway, may also regulate ligand-dependent EGF and insulin receptors-mediated endocytosis. During mitosis, may act as a scaffold protein in the phosphorylation of EPSIN/EPN1 by the mitotic kinase cyclin B-CDK1, preventing endocytosis during that phase of the cell cycle. During mitosis, also controls mitochondrial fission as an effector of RALA. Recruited to mitochondrion by RALA, acts as a scaffold to foster the mitotic kinase cyclin B-CDK1-mediated phosphorylation and activation of DNM1L.</text>
</comment>
<keyword evidence="30" id="KW-1185">Reference proteome</keyword>